<sequence>MLFSSNASEITRLYPPTLLDRLQDEEPRSPHDRAVAVDAKKMRSIVQKDIIDLINHTNINEVLDKEHHRQVLTSVLNYGISGLIGAQENHRSWNLIENKLRETILCYEPRIIPESLVVCSLQENDVFTKHAILHFEIRGLIHWFPRPIDLCMTGRYDFEAEKVDLKLE</sequence>
<organism evidence="2 3">
    <name type="scientific">Pantoea septica</name>
    <dbReference type="NCBI Taxonomy" id="472695"/>
    <lineage>
        <taxon>Bacteria</taxon>
        <taxon>Pseudomonadati</taxon>
        <taxon>Pseudomonadota</taxon>
        <taxon>Gammaproteobacteria</taxon>
        <taxon>Enterobacterales</taxon>
        <taxon>Erwiniaceae</taxon>
        <taxon>Pantoea</taxon>
    </lineage>
</organism>
<dbReference type="Pfam" id="PF04965">
    <property type="entry name" value="GPW_gp25"/>
    <property type="match status" value="1"/>
</dbReference>
<accession>A0ABX3UMQ9</accession>
<keyword evidence="3" id="KW-1185">Reference proteome</keyword>
<evidence type="ECO:0000313" key="3">
    <source>
        <dbReference type="Proteomes" id="UP000193785"/>
    </source>
</evidence>
<feature type="domain" description="IraD/Gp25-like" evidence="1">
    <location>
        <begin position="42"/>
        <end position="142"/>
    </location>
</feature>
<dbReference type="Proteomes" id="UP000193785">
    <property type="component" value="Unassembled WGS sequence"/>
</dbReference>
<dbReference type="InterPro" id="IPR053176">
    <property type="entry name" value="T6SS_TssE1-like"/>
</dbReference>
<evidence type="ECO:0000313" key="2">
    <source>
        <dbReference type="EMBL" id="ORM91412.1"/>
    </source>
</evidence>
<name>A0ABX3UMQ9_9GAMM</name>
<reference evidence="2 3" key="1">
    <citation type="journal article" date="2017" name="Antonie Van Leeuwenhoek">
        <title>Phylogenomic resolution of the bacterial genus Pantoea and its relationship with Erwinia and Tatumella.</title>
        <authorList>
            <person name="Palmer M."/>
            <person name="Steenkamp E.T."/>
            <person name="Coetzee M.P."/>
            <person name="Chan W.Y."/>
            <person name="van Zyl E."/>
            <person name="De Maayer P."/>
            <person name="Coutinho T.A."/>
            <person name="Blom J."/>
            <person name="Smits T.H."/>
            <person name="Duffy B."/>
            <person name="Venter S.N."/>
        </authorList>
    </citation>
    <scope>NUCLEOTIDE SEQUENCE [LARGE SCALE GENOMIC DNA]</scope>
    <source>
        <strain evidence="2 3">LMG 5345</strain>
    </source>
</reference>
<protein>
    <submittedName>
        <fullName evidence="2">Lysozyme</fullName>
    </submittedName>
</protein>
<dbReference type="EMBL" id="MLJJ01000047">
    <property type="protein sequence ID" value="ORM91412.1"/>
    <property type="molecule type" value="Genomic_DNA"/>
</dbReference>
<gene>
    <name evidence="2" type="ORF">HA46_18315</name>
</gene>
<dbReference type="InterPro" id="IPR007048">
    <property type="entry name" value="IraD/Gp25-like"/>
</dbReference>
<dbReference type="PANTHER" id="PTHR38595:SF1">
    <property type="entry name" value="TYPE VI SECRETION SYSTEM COMPONENT TSSE1"/>
    <property type="match status" value="1"/>
</dbReference>
<proteinExistence type="predicted"/>
<evidence type="ECO:0000259" key="1">
    <source>
        <dbReference type="Pfam" id="PF04965"/>
    </source>
</evidence>
<dbReference type="PANTHER" id="PTHR38595">
    <property type="entry name" value="CYTOPLASMIC PROTEIN-RELATED"/>
    <property type="match status" value="1"/>
</dbReference>
<dbReference type="SUPFAM" id="SSF160719">
    <property type="entry name" value="gpW/gp25-like"/>
    <property type="match status" value="1"/>
</dbReference>
<comment type="caution">
    <text evidence="2">The sequence shown here is derived from an EMBL/GenBank/DDBJ whole genome shotgun (WGS) entry which is preliminary data.</text>
</comment>